<sequence>MLDPSISILEHEISANLKSNAIIDVPDTSAFASTKFYENNPIEDDKIDWDKCVSNITITDDFWALFPFLKANCRTDLEPPNQIREFQYQFIIRDLSHPENKMFHKFGARLYEPVENEIVEVVAEGDEILPKNVEAVAIRVFILTHDPPSLSFAFNI</sequence>
<dbReference type="Proteomes" id="UP000887577">
    <property type="component" value="Unplaced"/>
</dbReference>
<evidence type="ECO:0000313" key="1">
    <source>
        <dbReference type="Proteomes" id="UP000887577"/>
    </source>
</evidence>
<proteinExistence type="predicted"/>
<name>A0A914YAC1_9BILA</name>
<reference evidence="2" key="1">
    <citation type="submission" date="2022-11" db="UniProtKB">
        <authorList>
            <consortium name="WormBaseParasite"/>
        </authorList>
    </citation>
    <scope>IDENTIFICATION</scope>
</reference>
<organism evidence="1 2">
    <name type="scientific">Panagrolaimus superbus</name>
    <dbReference type="NCBI Taxonomy" id="310955"/>
    <lineage>
        <taxon>Eukaryota</taxon>
        <taxon>Metazoa</taxon>
        <taxon>Ecdysozoa</taxon>
        <taxon>Nematoda</taxon>
        <taxon>Chromadorea</taxon>
        <taxon>Rhabditida</taxon>
        <taxon>Tylenchina</taxon>
        <taxon>Panagrolaimomorpha</taxon>
        <taxon>Panagrolaimoidea</taxon>
        <taxon>Panagrolaimidae</taxon>
        <taxon>Panagrolaimus</taxon>
    </lineage>
</organism>
<dbReference type="AlphaFoldDB" id="A0A914YAC1"/>
<accession>A0A914YAC1</accession>
<protein>
    <submittedName>
        <fullName evidence="2">Uncharacterized protein</fullName>
    </submittedName>
</protein>
<evidence type="ECO:0000313" key="2">
    <source>
        <dbReference type="WBParaSite" id="PSU_v2.g15713.t1"/>
    </source>
</evidence>
<dbReference type="WBParaSite" id="PSU_v2.g15713.t1">
    <property type="protein sequence ID" value="PSU_v2.g15713.t1"/>
    <property type="gene ID" value="PSU_v2.g15713"/>
</dbReference>
<keyword evidence="1" id="KW-1185">Reference proteome</keyword>